<dbReference type="InterPro" id="IPR018335">
    <property type="entry name" value="Tscrpt_reg_HTH_Crp-type_CS"/>
</dbReference>
<proteinExistence type="inferred from homology"/>
<dbReference type="SUPFAM" id="SSF53067">
    <property type="entry name" value="Actin-like ATPase domain"/>
    <property type="match status" value="1"/>
</dbReference>
<dbReference type="Gene3D" id="3.30.420.40">
    <property type="match status" value="2"/>
</dbReference>
<dbReference type="OrthoDB" id="3605644at2"/>
<dbReference type="STRING" id="1776.BHQ18_18180"/>
<evidence type="ECO:0000313" key="2">
    <source>
        <dbReference type="EMBL" id="ODQ88776.1"/>
    </source>
</evidence>
<dbReference type="InterPro" id="IPR036390">
    <property type="entry name" value="WH_DNA-bd_sf"/>
</dbReference>
<dbReference type="InterPro" id="IPR000600">
    <property type="entry name" value="ROK"/>
</dbReference>
<dbReference type="Pfam" id="PF00480">
    <property type="entry name" value="ROK"/>
    <property type="match status" value="1"/>
</dbReference>
<dbReference type="InterPro" id="IPR043129">
    <property type="entry name" value="ATPase_NBD"/>
</dbReference>
<dbReference type="InterPro" id="IPR036388">
    <property type="entry name" value="WH-like_DNA-bd_sf"/>
</dbReference>
<dbReference type="AlphaFoldDB" id="A0A1E3RFW3"/>
<protein>
    <recommendedName>
        <fullName evidence="4">Transcriptional regulator/sugar kinase</fullName>
    </recommendedName>
</protein>
<evidence type="ECO:0008006" key="4">
    <source>
        <dbReference type="Google" id="ProtNLM"/>
    </source>
</evidence>
<evidence type="ECO:0000313" key="3">
    <source>
        <dbReference type="Proteomes" id="UP000094053"/>
    </source>
</evidence>
<dbReference type="RefSeq" id="WP_069415031.1">
    <property type="nucleotide sequence ID" value="NZ_JACKUL010000031.1"/>
</dbReference>
<reference evidence="3" key="1">
    <citation type="submission" date="2016-09" db="EMBL/GenBank/DDBJ databases">
        <authorList>
            <person name="Greninger A.L."/>
            <person name="Jerome K.R."/>
            <person name="Mcnair B."/>
            <person name="Wallis C."/>
            <person name="Fang F."/>
        </authorList>
    </citation>
    <scope>NUCLEOTIDE SEQUENCE [LARGE SCALE GENOMIC DNA]</scope>
    <source>
        <strain evidence="3">M6</strain>
    </source>
</reference>
<dbReference type="GO" id="GO:0003700">
    <property type="term" value="F:DNA-binding transcription factor activity"/>
    <property type="evidence" value="ECO:0007669"/>
    <property type="project" value="InterPro"/>
</dbReference>
<dbReference type="PROSITE" id="PS00042">
    <property type="entry name" value="HTH_CRP_1"/>
    <property type="match status" value="1"/>
</dbReference>
<dbReference type="EMBL" id="MIHA01000013">
    <property type="protein sequence ID" value="ODQ88776.1"/>
    <property type="molecule type" value="Genomic_DNA"/>
</dbReference>
<evidence type="ECO:0000256" key="1">
    <source>
        <dbReference type="ARBA" id="ARBA00006479"/>
    </source>
</evidence>
<dbReference type="PANTHER" id="PTHR18964:SF149">
    <property type="entry name" value="BIFUNCTIONAL UDP-N-ACETYLGLUCOSAMINE 2-EPIMERASE_N-ACETYLMANNOSAMINE KINASE"/>
    <property type="match status" value="1"/>
</dbReference>
<dbReference type="PANTHER" id="PTHR18964">
    <property type="entry name" value="ROK (REPRESSOR, ORF, KINASE) FAMILY"/>
    <property type="match status" value="1"/>
</dbReference>
<dbReference type="Proteomes" id="UP000094053">
    <property type="component" value="Unassembled WGS sequence"/>
</dbReference>
<sequence>MRTSATLPVKPVKPVARTKRVLSAAPNPAGRYPHTRARIVAPALKVADAAAASVFSAARQRGPIARDVIAQVSGLSIATVNRQVTALLDAGVLRERADLAVSGAIGRPRVPVEVNHEPFLTLGIHIGARTTSIVATDLFGRTLDVVETPTPRGSQGAALESLANSARRYLSRWHRRRPLWVGIAAGGVVDSATGHLDHPRLGWSDAPVGPVLVEALGLPVSIASHVDAMAGAELLLGGRRQQRAGADAATILYFYARETVGYALSIGGRVHSPASGPGTIAALPAHSEILGGTGQLESTVSDEAVLVAARRRRIVPADGPGSTMQALLKVARGGSAPAQELLAERARVLGEAVALLRDMLNPDDLVVGGQAFTEYPEGMAVVEEAFARRSVMPAREIRLTAFGNRVQEAGAGVVSLGGLYADPIGAMRRAQPRLPEASA</sequence>
<organism evidence="2 3">
    <name type="scientific">Mycolicibacterium flavescens</name>
    <name type="common">Mycobacterium flavescens</name>
    <dbReference type="NCBI Taxonomy" id="1776"/>
    <lineage>
        <taxon>Bacteria</taxon>
        <taxon>Bacillati</taxon>
        <taxon>Actinomycetota</taxon>
        <taxon>Actinomycetes</taxon>
        <taxon>Mycobacteriales</taxon>
        <taxon>Mycobacteriaceae</taxon>
        <taxon>Mycolicibacterium</taxon>
    </lineage>
</organism>
<dbReference type="SUPFAM" id="SSF46785">
    <property type="entry name" value="Winged helix' DNA-binding domain"/>
    <property type="match status" value="1"/>
</dbReference>
<comment type="caution">
    <text evidence="2">The sequence shown here is derived from an EMBL/GenBank/DDBJ whole genome shotgun (WGS) entry which is preliminary data.</text>
</comment>
<name>A0A1E3RFW3_MYCFV</name>
<gene>
    <name evidence="2" type="ORF">BHQ18_18180</name>
</gene>
<accession>A0A1E3RFW3</accession>
<comment type="similarity">
    <text evidence="1">Belongs to the ROK (NagC/XylR) family.</text>
</comment>
<keyword evidence="3" id="KW-1185">Reference proteome</keyword>
<dbReference type="Gene3D" id="1.10.10.10">
    <property type="entry name" value="Winged helix-like DNA-binding domain superfamily/Winged helix DNA-binding domain"/>
    <property type="match status" value="1"/>
</dbReference>